<dbReference type="EMBL" id="CP055901">
    <property type="protein sequence ID" value="QKX60803.1"/>
    <property type="molecule type" value="Genomic_DNA"/>
</dbReference>
<dbReference type="PANTHER" id="PTHR43056:SF10">
    <property type="entry name" value="COCE_NOND FAMILY, PUTATIVE (AFU_ORTHOLOGUE AFUA_7G00600)-RELATED"/>
    <property type="match status" value="1"/>
</dbReference>
<protein>
    <recommendedName>
        <fullName evidence="2">Xaa-Pro dipeptidyl-peptidase C-terminal domain-containing protein</fullName>
    </recommendedName>
</protein>
<organism evidence="3 4">
    <name type="scientific">Talaromyces rugulosus</name>
    <name type="common">Penicillium rugulosum</name>
    <dbReference type="NCBI Taxonomy" id="121627"/>
    <lineage>
        <taxon>Eukaryota</taxon>
        <taxon>Fungi</taxon>
        <taxon>Dikarya</taxon>
        <taxon>Ascomycota</taxon>
        <taxon>Pezizomycotina</taxon>
        <taxon>Eurotiomycetes</taxon>
        <taxon>Eurotiomycetidae</taxon>
        <taxon>Eurotiales</taxon>
        <taxon>Trichocomaceae</taxon>
        <taxon>Talaromyces</taxon>
        <taxon>Talaromyces sect. Islandici</taxon>
    </lineage>
</organism>
<accession>A0A7H8R7Q8</accession>
<reference evidence="4" key="1">
    <citation type="submission" date="2020-06" db="EMBL/GenBank/DDBJ databases">
        <title>A chromosome-scale genome assembly of Talaromyces rugulosus W13939.</title>
        <authorList>
            <person name="Wang B."/>
            <person name="Guo L."/>
            <person name="Ye K."/>
            <person name="Wang L."/>
        </authorList>
    </citation>
    <scope>NUCLEOTIDE SEQUENCE [LARGE SCALE GENOMIC DNA]</scope>
    <source>
        <strain evidence="4">W13939</strain>
    </source>
</reference>
<dbReference type="GeneID" id="55995438"/>
<dbReference type="Proteomes" id="UP000509510">
    <property type="component" value="Chromosome IV"/>
</dbReference>
<dbReference type="Gene3D" id="1.10.3020.20">
    <property type="match status" value="1"/>
</dbReference>
<dbReference type="SUPFAM" id="SSF53474">
    <property type="entry name" value="alpha/beta-Hydrolases"/>
    <property type="match status" value="1"/>
</dbReference>
<dbReference type="PANTHER" id="PTHR43056">
    <property type="entry name" value="PEPTIDASE S9 PROLYL OLIGOPEPTIDASE"/>
    <property type="match status" value="1"/>
</dbReference>
<dbReference type="Pfam" id="PF08530">
    <property type="entry name" value="PepX_C"/>
    <property type="match status" value="1"/>
</dbReference>
<dbReference type="InterPro" id="IPR029058">
    <property type="entry name" value="AB_hydrolase_fold"/>
</dbReference>
<keyword evidence="1" id="KW-0378">Hydrolase</keyword>
<feature type="domain" description="Xaa-Pro dipeptidyl-peptidase C-terminal" evidence="2">
    <location>
        <begin position="326"/>
        <end position="594"/>
    </location>
</feature>
<name>A0A7H8R7Q8_TALRU</name>
<gene>
    <name evidence="3" type="ORF">TRUGW13939_07949</name>
</gene>
<dbReference type="RefSeq" id="XP_035346978.1">
    <property type="nucleotide sequence ID" value="XM_035491085.1"/>
</dbReference>
<dbReference type="SMART" id="SM00939">
    <property type="entry name" value="PepX_C"/>
    <property type="match status" value="1"/>
</dbReference>
<dbReference type="InterPro" id="IPR000383">
    <property type="entry name" value="Xaa-Pro-like_dom"/>
</dbReference>
<dbReference type="AlphaFoldDB" id="A0A7H8R7Q8"/>
<dbReference type="SUPFAM" id="SSF49785">
    <property type="entry name" value="Galactose-binding domain-like"/>
    <property type="match status" value="1"/>
</dbReference>
<evidence type="ECO:0000259" key="2">
    <source>
        <dbReference type="SMART" id="SM00939"/>
    </source>
</evidence>
<evidence type="ECO:0000313" key="3">
    <source>
        <dbReference type="EMBL" id="QKX60803.1"/>
    </source>
</evidence>
<dbReference type="InterPro" id="IPR050585">
    <property type="entry name" value="Xaa-Pro_dipeptidyl-ppase/CocE"/>
</dbReference>
<evidence type="ECO:0000256" key="1">
    <source>
        <dbReference type="ARBA" id="ARBA00022801"/>
    </source>
</evidence>
<dbReference type="InterPro" id="IPR008979">
    <property type="entry name" value="Galactose-bd-like_sf"/>
</dbReference>
<dbReference type="Gene3D" id="2.60.120.260">
    <property type="entry name" value="Galactose-binding domain-like"/>
    <property type="match status" value="1"/>
</dbReference>
<dbReference type="OrthoDB" id="4212294at2759"/>
<keyword evidence="4" id="KW-1185">Reference proteome</keyword>
<sequence>MSPATVDPRSLPDVATKDSSSYSYIFEKNVTVKLRNNGIIRCNVYRPIVSDQGERFPVLVTYGPYGKDVQYRHFNPGSFAEVSPAHKTDHSAWETPTPQYWTEKGYVVVRADETGLGQSPGYLDALSATTIDGFYDLIEWASEQKWSNGKVGLLGISYFAGTQWQVAARRPKGLAAIVPWEGFSDFYRDAIRDGGILSNSFLDFVWERQVGSNQYGLPGRQARNWGDDTVEGSLSEAELEANRTTWLKVGRDCQFRDNSRIASVSFNLEDIQVPVLSVANWGGFLLHLRGNVQGYMHAGSEFKYLRFISGRHDLPFYYPEEVEVQLSFLDAFLKGKDSVGWSRKGQVPAVDLLLRKGNVGYNNPEGEATFSRRKESEWPIARTQYKNMYLSSDKTLSWNQPIAGLPHKLEYKAFGDDDSSQSISFSSAPFELETEITGHIVCHLNVSTSRDQYGSTPSDMDLFLSLRHISASGEEIFYTGTTGEAAPVTKGYLRVSLRKTNPQHDRHRAWLPHRDYLSTDVLSVIPNEVYGLDVEIIPTNVVLEKGDRLIVDIGSCELAGSGLSTHNDPYDRNESRFKGTNSIHFGAGYENYISLPLIPNRN</sequence>
<dbReference type="KEGG" id="trg:TRUGW13939_07949"/>
<dbReference type="GO" id="GO:0008239">
    <property type="term" value="F:dipeptidyl-peptidase activity"/>
    <property type="evidence" value="ECO:0007669"/>
    <property type="project" value="InterPro"/>
</dbReference>
<dbReference type="Pfam" id="PF02129">
    <property type="entry name" value="Peptidase_S15"/>
    <property type="match status" value="1"/>
</dbReference>
<dbReference type="NCBIfam" id="TIGR00976">
    <property type="entry name" value="CocE_NonD"/>
    <property type="match status" value="1"/>
</dbReference>
<dbReference type="InterPro" id="IPR005674">
    <property type="entry name" value="CocE/Ser_esterase"/>
</dbReference>
<dbReference type="InterPro" id="IPR013736">
    <property type="entry name" value="Xaa-Pro_dipept_C"/>
</dbReference>
<proteinExistence type="predicted"/>
<evidence type="ECO:0000313" key="4">
    <source>
        <dbReference type="Proteomes" id="UP000509510"/>
    </source>
</evidence>
<dbReference type="Gene3D" id="3.40.50.1820">
    <property type="entry name" value="alpha/beta hydrolase"/>
    <property type="match status" value="1"/>
</dbReference>